<dbReference type="Proteomes" id="UP000215441">
    <property type="component" value="Unassembled WGS sequence"/>
</dbReference>
<dbReference type="GO" id="GO:0004674">
    <property type="term" value="F:protein serine/threonine kinase activity"/>
    <property type="evidence" value="ECO:0007669"/>
    <property type="project" value="UniProtKB-KW"/>
</dbReference>
<evidence type="ECO:0000256" key="3">
    <source>
        <dbReference type="ARBA" id="ARBA00022527"/>
    </source>
</evidence>
<reference evidence="13 14" key="1">
    <citation type="submission" date="2017-07" db="EMBL/GenBank/DDBJ databases">
        <title>Acidovorax KNDSW TSA 6 genome sequence and assembly.</title>
        <authorList>
            <person name="Mayilraj S."/>
        </authorList>
    </citation>
    <scope>NUCLEOTIDE SEQUENCE [LARGE SCALE GENOMIC DNA]</scope>
    <source>
        <strain evidence="13 14">KNDSW-TSA6</strain>
    </source>
</reference>
<keyword evidence="5 10" id="KW-0547">Nucleotide-binding</keyword>
<feature type="binding site" evidence="10">
    <location>
        <position position="57"/>
    </location>
    <ligand>
        <name>ATP</name>
        <dbReference type="ChEBI" id="CHEBI:30616"/>
    </ligand>
</feature>
<evidence type="ECO:0000256" key="1">
    <source>
        <dbReference type="ARBA" id="ARBA00010886"/>
    </source>
</evidence>
<comment type="catalytic activity">
    <reaction evidence="9">
        <text>L-seryl-[protein] + ATP = O-phospho-L-seryl-[protein] + ADP + H(+)</text>
        <dbReference type="Rhea" id="RHEA:17989"/>
        <dbReference type="Rhea" id="RHEA-COMP:9863"/>
        <dbReference type="Rhea" id="RHEA-COMP:11604"/>
        <dbReference type="ChEBI" id="CHEBI:15378"/>
        <dbReference type="ChEBI" id="CHEBI:29999"/>
        <dbReference type="ChEBI" id="CHEBI:30616"/>
        <dbReference type="ChEBI" id="CHEBI:83421"/>
        <dbReference type="ChEBI" id="CHEBI:456216"/>
        <dbReference type="EC" id="2.7.11.1"/>
    </reaction>
</comment>
<dbReference type="GO" id="GO:0005524">
    <property type="term" value="F:ATP binding"/>
    <property type="evidence" value="ECO:0007669"/>
    <property type="project" value="UniProtKB-UniRule"/>
</dbReference>
<evidence type="ECO:0000313" key="14">
    <source>
        <dbReference type="Proteomes" id="UP000215441"/>
    </source>
</evidence>
<dbReference type="Gene3D" id="1.10.510.10">
    <property type="entry name" value="Transferase(Phosphotransferase) domain 1"/>
    <property type="match status" value="1"/>
</dbReference>
<name>A0A235EGI3_9BURK</name>
<accession>A0A235EGI3</accession>
<gene>
    <name evidence="13" type="ORF">CBY09_21710</name>
</gene>
<dbReference type="EC" id="2.7.11.1" evidence="2"/>
<comment type="catalytic activity">
    <reaction evidence="8">
        <text>L-threonyl-[protein] + ATP = O-phospho-L-threonyl-[protein] + ADP + H(+)</text>
        <dbReference type="Rhea" id="RHEA:46608"/>
        <dbReference type="Rhea" id="RHEA-COMP:11060"/>
        <dbReference type="Rhea" id="RHEA-COMP:11605"/>
        <dbReference type="ChEBI" id="CHEBI:15378"/>
        <dbReference type="ChEBI" id="CHEBI:30013"/>
        <dbReference type="ChEBI" id="CHEBI:30616"/>
        <dbReference type="ChEBI" id="CHEBI:61977"/>
        <dbReference type="ChEBI" id="CHEBI:456216"/>
        <dbReference type="EC" id="2.7.11.1"/>
    </reaction>
</comment>
<keyword evidence="14" id="KW-1185">Reference proteome</keyword>
<keyword evidence="6 13" id="KW-0418">Kinase</keyword>
<dbReference type="OrthoDB" id="9801841at2"/>
<dbReference type="InterPro" id="IPR000719">
    <property type="entry name" value="Prot_kinase_dom"/>
</dbReference>
<protein>
    <recommendedName>
        <fullName evidence="2">non-specific serine/threonine protein kinase</fullName>
        <ecNumber evidence="2">2.7.11.1</ecNumber>
    </recommendedName>
</protein>
<feature type="compositionally biased region" description="Pro residues" evidence="11">
    <location>
        <begin position="579"/>
        <end position="599"/>
    </location>
</feature>
<dbReference type="PROSITE" id="PS00107">
    <property type="entry name" value="PROTEIN_KINASE_ATP"/>
    <property type="match status" value="1"/>
</dbReference>
<feature type="region of interest" description="Disordered" evidence="11">
    <location>
        <begin position="545"/>
        <end position="606"/>
    </location>
</feature>
<dbReference type="AlphaFoldDB" id="A0A235EGI3"/>
<dbReference type="InterPro" id="IPR050660">
    <property type="entry name" value="NEK_Ser/Thr_kinase"/>
</dbReference>
<dbReference type="Gene3D" id="3.30.200.20">
    <property type="entry name" value="Phosphorylase Kinase, domain 1"/>
    <property type="match status" value="1"/>
</dbReference>
<evidence type="ECO:0000256" key="9">
    <source>
        <dbReference type="ARBA" id="ARBA00048679"/>
    </source>
</evidence>
<dbReference type="Pfam" id="PF00069">
    <property type="entry name" value="Pkinase"/>
    <property type="match status" value="1"/>
</dbReference>
<dbReference type="InterPro" id="IPR017441">
    <property type="entry name" value="Protein_kinase_ATP_BS"/>
</dbReference>
<evidence type="ECO:0000256" key="11">
    <source>
        <dbReference type="SAM" id="MobiDB-lite"/>
    </source>
</evidence>
<evidence type="ECO:0000259" key="12">
    <source>
        <dbReference type="PROSITE" id="PS50011"/>
    </source>
</evidence>
<dbReference type="RefSeq" id="WP_094291645.1">
    <property type="nucleotide sequence ID" value="NZ_NOIG01000013.1"/>
</dbReference>
<evidence type="ECO:0000256" key="7">
    <source>
        <dbReference type="ARBA" id="ARBA00022840"/>
    </source>
</evidence>
<keyword evidence="3 13" id="KW-0723">Serine/threonine-protein kinase</keyword>
<evidence type="ECO:0000256" key="2">
    <source>
        <dbReference type="ARBA" id="ARBA00012513"/>
    </source>
</evidence>
<evidence type="ECO:0000256" key="5">
    <source>
        <dbReference type="ARBA" id="ARBA00022741"/>
    </source>
</evidence>
<dbReference type="EMBL" id="NOIG01000013">
    <property type="protein sequence ID" value="OYD48158.1"/>
    <property type="molecule type" value="Genomic_DNA"/>
</dbReference>
<feature type="domain" description="Protein kinase" evidence="12">
    <location>
        <begin position="28"/>
        <end position="311"/>
    </location>
</feature>
<dbReference type="CDD" id="cd14014">
    <property type="entry name" value="STKc_PknB_like"/>
    <property type="match status" value="1"/>
</dbReference>
<keyword evidence="4" id="KW-0808">Transferase</keyword>
<evidence type="ECO:0000313" key="13">
    <source>
        <dbReference type="EMBL" id="OYD48158.1"/>
    </source>
</evidence>
<keyword evidence="7 10" id="KW-0067">ATP-binding</keyword>
<dbReference type="PANTHER" id="PTHR43671:SF98">
    <property type="entry name" value="SERINE_THREONINE-PROTEIN KINASE NEK11"/>
    <property type="match status" value="1"/>
</dbReference>
<evidence type="ECO:0000256" key="4">
    <source>
        <dbReference type="ARBA" id="ARBA00022679"/>
    </source>
</evidence>
<organism evidence="13 14">
    <name type="scientific">Acidovorax kalamii</name>
    <dbReference type="NCBI Taxonomy" id="2004485"/>
    <lineage>
        <taxon>Bacteria</taxon>
        <taxon>Pseudomonadati</taxon>
        <taxon>Pseudomonadota</taxon>
        <taxon>Betaproteobacteria</taxon>
        <taxon>Burkholderiales</taxon>
        <taxon>Comamonadaceae</taxon>
        <taxon>Acidovorax</taxon>
    </lineage>
</organism>
<evidence type="ECO:0000256" key="8">
    <source>
        <dbReference type="ARBA" id="ARBA00047899"/>
    </source>
</evidence>
<evidence type="ECO:0000256" key="6">
    <source>
        <dbReference type="ARBA" id="ARBA00022777"/>
    </source>
</evidence>
<comment type="caution">
    <text evidence="13">The sequence shown here is derived from an EMBL/GenBank/DDBJ whole genome shotgun (WGS) entry which is preliminary data.</text>
</comment>
<dbReference type="PROSITE" id="PS50011">
    <property type="entry name" value="PROTEIN_KINASE_DOM"/>
    <property type="match status" value="1"/>
</dbReference>
<dbReference type="InterPro" id="IPR011009">
    <property type="entry name" value="Kinase-like_dom_sf"/>
</dbReference>
<sequence>MTESLRQAPATGVSHVDALPPGSRLAEFEILALLGVGGFGMVYKAFDHSLHRAVAIKEYMPSALAGRSEGQSLWVRSSSDQQTFQAGLASFVGEARLLAQFDHPSLVKVFRFWEANNTAYMVMPLYSGMTFKQARAQMRTPPPEAWLRKLLWSVLDALRVLHDGNTLHRDISPDNIFLQDNGPPVLLDLGAARHAINDQDRKHTAVLKVNYAPIEQYSDGDEELRQGPWSDLYSLAAVMHGCLANDTPLPATLRSIRDRMVSFPRIAKTVKRQFGVEYSAPFVAAIAQALALRPEDRPQSIDAFLQAMEMTSPPDDVQHFDFRAELGDIWVEPADQPGPGLLTPTVDVTSAPRIVAEMQAQAKRAETSEAAAPVVVDSGVGRPATDPGADTVMLGGPDTVFADPGDTVFIDAGDTVAADDSRHEGAAHHRRHGGEPRALPLERDTVRAAGKTARSKRRSPLVAGLVVAVLVVVASAAGLRWMQGNKAPHDDIITEMAEPPAPPAAPASAEVVLAETAAAAMEGASSPAGLAAAGAAAAASAASPASAAASAPRVAPRTAKRTAPEPVPTPIVVREEPEPPPPPPVVAEPKPRPPPPRVPSPQEACADANFLSRPMCIHQECQKPSQAGQPICVENRRRYEAEEQRRRQTPN</sequence>
<proteinExistence type="inferred from homology"/>
<dbReference type="PANTHER" id="PTHR43671">
    <property type="entry name" value="SERINE/THREONINE-PROTEIN KINASE NEK"/>
    <property type="match status" value="1"/>
</dbReference>
<comment type="similarity">
    <text evidence="1">Belongs to the protein kinase superfamily. NEK Ser/Thr protein kinase family. NIMA subfamily.</text>
</comment>
<dbReference type="SUPFAM" id="SSF56112">
    <property type="entry name" value="Protein kinase-like (PK-like)"/>
    <property type="match status" value="1"/>
</dbReference>
<evidence type="ECO:0000256" key="10">
    <source>
        <dbReference type="PROSITE-ProRule" id="PRU10141"/>
    </source>
</evidence>